<organism evidence="1 2">
    <name type="scientific">Urochloa decumbens</name>
    <dbReference type="NCBI Taxonomy" id="240449"/>
    <lineage>
        <taxon>Eukaryota</taxon>
        <taxon>Viridiplantae</taxon>
        <taxon>Streptophyta</taxon>
        <taxon>Embryophyta</taxon>
        <taxon>Tracheophyta</taxon>
        <taxon>Spermatophyta</taxon>
        <taxon>Magnoliopsida</taxon>
        <taxon>Liliopsida</taxon>
        <taxon>Poales</taxon>
        <taxon>Poaceae</taxon>
        <taxon>PACMAD clade</taxon>
        <taxon>Panicoideae</taxon>
        <taxon>Panicodae</taxon>
        <taxon>Paniceae</taxon>
        <taxon>Melinidinae</taxon>
        <taxon>Urochloa</taxon>
    </lineage>
</organism>
<dbReference type="SUPFAM" id="SSF50494">
    <property type="entry name" value="Trypsin-like serine proteases"/>
    <property type="match status" value="1"/>
</dbReference>
<sequence>MNIQKSAQETFNNLHKSVVWVLRNSPNDPKVSSGSGFIIGKTQRGSYLVMTCEHVIRGPDPEVEPIISVRIPNDDKDTTEYEAVIVKGTKKDAAAAGVIAFSSKRIDLAIIEVCGVTRECQPLEFCDPKAVEDVRPETNVFILGYVSPPTRPGTPSYLNLEPAVLPGIVSTPVKNRGAVIQDIAFTSHAKHGVSGSPLIFGGRVLGANCQQGIGSNTCYARSVNTVNSVLKQWLQIADNKMHTTKELIGMLQSRG</sequence>
<dbReference type="EMBL" id="OZ075127">
    <property type="protein sequence ID" value="CAL4947130.1"/>
    <property type="molecule type" value="Genomic_DNA"/>
</dbReference>
<accession>A0ABC8YRR5</accession>
<gene>
    <name evidence="1" type="ORF">URODEC1_LOCUS36558</name>
</gene>
<evidence type="ECO:0008006" key="3">
    <source>
        <dbReference type="Google" id="ProtNLM"/>
    </source>
</evidence>
<evidence type="ECO:0000313" key="1">
    <source>
        <dbReference type="EMBL" id="CAL4947130.1"/>
    </source>
</evidence>
<dbReference type="PANTHER" id="PTHR43019:SF23">
    <property type="entry name" value="PROTEASE DO-LIKE 5, CHLOROPLASTIC"/>
    <property type="match status" value="1"/>
</dbReference>
<name>A0ABC8YRR5_9POAL</name>
<reference evidence="1 2" key="2">
    <citation type="submission" date="2024-10" db="EMBL/GenBank/DDBJ databases">
        <authorList>
            <person name="Ryan C."/>
        </authorList>
    </citation>
    <scope>NUCLEOTIDE SEQUENCE [LARGE SCALE GENOMIC DNA]</scope>
</reference>
<dbReference type="Pfam" id="PF13365">
    <property type="entry name" value="Trypsin_2"/>
    <property type="match status" value="1"/>
</dbReference>
<dbReference type="Proteomes" id="UP001497457">
    <property type="component" value="Chromosome 17b"/>
</dbReference>
<keyword evidence="2" id="KW-1185">Reference proteome</keyword>
<reference evidence="2" key="1">
    <citation type="submission" date="2024-06" db="EMBL/GenBank/DDBJ databases">
        <authorList>
            <person name="Ryan C."/>
        </authorList>
    </citation>
    <scope>NUCLEOTIDE SEQUENCE [LARGE SCALE GENOMIC DNA]</scope>
</reference>
<dbReference type="AlphaFoldDB" id="A0ABC8YRR5"/>
<evidence type="ECO:0000313" key="2">
    <source>
        <dbReference type="Proteomes" id="UP001497457"/>
    </source>
</evidence>
<dbReference type="InterPro" id="IPR009003">
    <property type="entry name" value="Peptidase_S1_PA"/>
</dbReference>
<proteinExistence type="predicted"/>
<dbReference type="PANTHER" id="PTHR43019">
    <property type="entry name" value="SERINE ENDOPROTEASE DEGS"/>
    <property type="match status" value="1"/>
</dbReference>
<protein>
    <recommendedName>
        <fullName evidence="3">Serine protease</fullName>
    </recommendedName>
</protein>
<dbReference type="Gene3D" id="2.40.10.120">
    <property type="match status" value="1"/>
</dbReference>